<feature type="chain" id="PRO_5037976807" description="VWFA domain-containing protein" evidence="1">
    <location>
        <begin position="21"/>
        <end position="458"/>
    </location>
</feature>
<organism evidence="3 4">
    <name type="scientific">Parvicella tangerina</name>
    <dbReference type="NCBI Taxonomy" id="2829795"/>
    <lineage>
        <taxon>Bacteria</taxon>
        <taxon>Pseudomonadati</taxon>
        <taxon>Bacteroidota</taxon>
        <taxon>Flavobacteriia</taxon>
        <taxon>Flavobacteriales</taxon>
        <taxon>Parvicellaceae</taxon>
        <taxon>Parvicella</taxon>
    </lineage>
</organism>
<evidence type="ECO:0000313" key="4">
    <source>
        <dbReference type="Proteomes" id="UP000683507"/>
    </source>
</evidence>
<dbReference type="SMART" id="SM00327">
    <property type="entry name" value="VWA"/>
    <property type="match status" value="1"/>
</dbReference>
<evidence type="ECO:0000259" key="2">
    <source>
        <dbReference type="PROSITE" id="PS50234"/>
    </source>
</evidence>
<evidence type="ECO:0000313" key="3">
    <source>
        <dbReference type="EMBL" id="CAG5087641.1"/>
    </source>
</evidence>
<dbReference type="KEGG" id="ptan:CRYO30217_03534"/>
<dbReference type="SUPFAM" id="SSF53300">
    <property type="entry name" value="vWA-like"/>
    <property type="match status" value="1"/>
</dbReference>
<dbReference type="EMBL" id="OU015584">
    <property type="protein sequence ID" value="CAG5087641.1"/>
    <property type="molecule type" value="Genomic_DNA"/>
</dbReference>
<gene>
    <name evidence="3" type="ORF">CRYO30217_03534</name>
</gene>
<keyword evidence="4" id="KW-1185">Reference proteome</keyword>
<feature type="signal peptide" evidence="1">
    <location>
        <begin position="1"/>
        <end position="20"/>
    </location>
</feature>
<accession>A0A916JR14</accession>
<proteinExistence type="predicted"/>
<dbReference type="InterPro" id="IPR002035">
    <property type="entry name" value="VWF_A"/>
</dbReference>
<name>A0A916JR14_9FLAO</name>
<dbReference type="Gene3D" id="3.40.50.410">
    <property type="entry name" value="von Willebrand factor, type A domain"/>
    <property type="match status" value="1"/>
</dbReference>
<reference evidence="3" key="1">
    <citation type="submission" date="2021-04" db="EMBL/GenBank/DDBJ databases">
        <authorList>
            <person name="Rodrigo-Torres L."/>
            <person name="Arahal R. D."/>
            <person name="Lucena T."/>
        </authorList>
    </citation>
    <scope>NUCLEOTIDE SEQUENCE</scope>
    <source>
        <strain evidence="3">AS29M-1</strain>
    </source>
</reference>
<dbReference type="Proteomes" id="UP000683507">
    <property type="component" value="Chromosome"/>
</dbReference>
<sequence>MKRLLTIALLLCVSFGNLFAQQEGEKIRILFIFDASNSMNAQWQNSSKIGVARELMLQTLDSLATLENVELALRLYGHQTKIMPGEQDCSDTELVIEFDEAEANSTRIKNVLRGLVCKGTTPIALSLEQAGNMDFPECDNCRNVIILITDGIEACDGDPCAVSKALKSKGIKLKPFVIGVGLDTSYLGQFQCVGEFLSADTEDSFKSVLGYVISQAVNNTTVQVNLNDIKGRAKETDVTMTFFNQKTGAFVDNFMHTMNVRQVPDTISLNPIYTYKLVVNTVPPVELEDIKLTPGTHNVIEVDAPQGYLDLRVQGSPNQRLEMKCIVRKKDEMQTIYAQNLNTKQKLLVGTYDLEVLTLPRLYLEDVKITQSLSSKIVVPQSGYLTIKKRDGPCQIFVLRDGKQEWVCDVEDSFTPQTIALLPGDYLVSFRAESSISTANTIQKKIMIAPGYEEKMNL</sequence>
<feature type="domain" description="VWFA" evidence="2">
    <location>
        <begin position="28"/>
        <end position="181"/>
    </location>
</feature>
<dbReference type="AlphaFoldDB" id="A0A916JR14"/>
<dbReference type="InterPro" id="IPR036465">
    <property type="entry name" value="vWFA_dom_sf"/>
</dbReference>
<dbReference type="RefSeq" id="WP_258543706.1">
    <property type="nucleotide sequence ID" value="NZ_OU015584.1"/>
</dbReference>
<dbReference type="PROSITE" id="PS50234">
    <property type="entry name" value="VWFA"/>
    <property type="match status" value="1"/>
</dbReference>
<keyword evidence="1" id="KW-0732">Signal</keyword>
<dbReference type="Pfam" id="PF00092">
    <property type="entry name" value="VWA"/>
    <property type="match status" value="1"/>
</dbReference>
<evidence type="ECO:0000256" key="1">
    <source>
        <dbReference type="SAM" id="SignalP"/>
    </source>
</evidence>
<protein>
    <recommendedName>
        <fullName evidence="2">VWFA domain-containing protein</fullName>
    </recommendedName>
</protein>